<feature type="domain" description="Transcription regulator TrmB N-terminal" evidence="1">
    <location>
        <begin position="8"/>
        <end position="75"/>
    </location>
</feature>
<feature type="domain" description="Transcription regulator TrmB C-terminal" evidence="2">
    <location>
        <begin position="109"/>
        <end position="226"/>
    </location>
</feature>
<dbReference type="AlphaFoldDB" id="A0A4R1PV56"/>
<evidence type="ECO:0000259" key="2">
    <source>
        <dbReference type="Pfam" id="PF11495"/>
    </source>
</evidence>
<dbReference type="SUPFAM" id="SSF46785">
    <property type="entry name" value="Winged helix' DNA-binding domain"/>
    <property type="match status" value="1"/>
</dbReference>
<comment type="caution">
    <text evidence="3">The sequence shown here is derived from an EMBL/GenBank/DDBJ whole genome shotgun (WGS) entry which is preliminary data.</text>
</comment>
<name>A0A4R1PV56_9FIRM</name>
<reference evidence="3 4" key="1">
    <citation type="submission" date="2019-03" db="EMBL/GenBank/DDBJ databases">
        <title>Genomic Encyclopedia of Type Strains, Phase IV (KMG-IV): sequencing the most valuable type-strain genomes for metagenomic binning, comparative biology and taxonomic classification.</title>
        <authorList>
            <person name="Goeker M."/>
        </authorList>
    </citation>
    <scope>NUCLEOTIDE SEQUENCE [LARGE SCALE GENOMIC DNA]</scope>
    <source>
        <strain evidence="3 4">DSM 15969</strain>
    </source>
</reference>
<proteinExistence type="predicted"/>
<dbReference type="CDD" id="cd09124">
    <property type="entry name" value="PLDc_like_TrmB_middle"/>
    <property type="match status" value="1"/>
</dbReference>
<evidence type="ECO:0000259" key="1">
    <source>
        <dbReference type="Pfam" id="PF01978"/>
    </source>
</evidence>
<organism evidence="3 4">
    <name type="scientific">Anaerospora hongkongensis</name>
    <dbReference type="NCBI Taxonomy" id="244830"/>
    <lineage>
        <taxon>Bacteria</taxon>
        <taxon>Bacillati</taxon>
        <taxon>Bacillota</taxon>
        <taxon>Negativicutes</taxon>
        <taxon>Selenomonadales</taxon>
        <taxon>Sporomusaceae</taxon>
        <taxon>Anaerospora</taxon>
    </lineage>
</organism>
<dbReference type="Gene3D" id="1.10.10.10">
    <property type="entry name" value="Winged helix-like DNA-binding domain superfamily/Winged helix DNA-binding domain"/>
    <property type="match status" value="1"/>
</dbReference>
<dbReference type="Proteomes" id="UP000295063">
    <property type="component" value="Unassembled WGS sequence"/>
</dbReference>
<dbReference type="EMBL" id="SLUI01000013">
    <property type="protein sequence ID" value="TCL35183.1"/>
    <property type="molecule type" value="Genomic_DNA"/>
</dbReference>
<dbReference type="InterPro" id="IPR002831">
    <property type="entry name" value="Tscrpt_reg_TrmB_N"/>
</dbReference>
<gene>
    <name evidence="3" type="ORF">EV210_11323</name>
</gene>
<sequence length="266" mass="30057">MINVLKKLEALGFGAYEAKAYYALLRKHPANGYEISKLAQIPPSKIYETLTKLKNRGAVLDSQSDPVQYYPVQPEVLFSRLQQETEKNIQAVLSDLAVIPPMEAFELTWNLQGTDGINEKIIEVIRQAKLEVFASLWPEQLEYLQESLKEAMAKGVYVVIAVFGESVAVANEVINLEACSGNIHRRAGAKLCTVITDNDQVVVGELAEEHGRSTGVWTSTPALVLVAKEYIKHDMMVNILVNNMEQKQYEDICRRYEIIRRMQQQK</sequence>
<dbReference type="Pfam" id="PF01978">
    <property type="entry name" value="TrmB"/>
    <property type="match status" value="1"/>
</dbReference>
<dbReference type="InterPro" id="IPR036388">
    <property type="entry name" value="WH-like_DNA-bd_sf"/>
</dbReference>
<dbReference type="PANTHER" id="PTHR34293">
    <property type="entry name" value="HTH-TYPE TRANSCRIPTIONAL REGULATOR TRMBL2"/>
    <property type="match status" value="1"/>
</dbReference>
<dbReference type="RefSeq" id="WP_165898954.1">
    <property type="nucleotide sequence ID" value="NZ_DAMAKO010000004.1"/>
</dbReference>
<dbReference type="Pfam" id="PF11495">
    <property type="entry name" value="Regulator_TrmB"/>
    <property type="match status" value="1"/>
</dbReference>
<dbReference type="PANTHER" id="PTHR34293:SF1">
    <property type="entry name" value="HTH-TYPE TRANSCRIPTIONAL REGULATOR TRMBL2"/>
    <property type="match status" value="1"/>
</dbReference>
<keyword evidence="4" id="KW-1185">Reference proteome</keyword>
<dbReference type="InterPro" id="IPR021586">
    <property type="entry name" value="Tscrpt_reg_TrmB_C"/>
</dbReference>
<evidence type="ECO:0000313" key="3">
    <source>
        <dbReference type="EMBL" id="TCL35183.1"/>
    </source>
</evidence>
<accession>A0A4R1PV56</accession>
<dbReference type="InterPro" id="IPR051797">
    <property type="entry name" value="TrmB-like"/>
</dbReference>
<evidence type="ECO:0000313" key="4">
    <source>
        <dbReference type="Proteomes" id="UP000295063"/>
    </source>
</evidence>
<protein>
    <submittedName>
        <fullName evidence="3">Sugar-specific transcriptional regulator TrmB</fullName>
    </submittedName>
</protein>
<dbReference type="InterPro" id="IPR036390">
    <property type="entry name" value="WH_DNA-bd_sf"/>
</dbReference>